<dbReference type="EMBL" id="CABVLU010000005">
    <property type="protein sequence ID" value="VVT58274.1"/>
    <property type="molecule type" value="Genomic_DNA"/>
</dbReference>
<sequence length="603" mass="67605">MSISAHAFRRAPKTTGSIICRRFLSTVDSVNKSSETAAVPLTPLHSVPLPKDVILVSADPVTSTDKSDWPQIERIMRKYNDTHRYSDTLQLATRIEQLKLKPPVTIAAVILSALTRGHDMSVSVPAVLAIVDTVLEVGGRLGDYAERGLYFALRRCTDPLLRYALHKQCLRYFKEAVEPVDPPEVAKETYAIIQGNYVHGLLAGGEIEQAFGIFQKFSKEGMDMRKFPVESLVDRLIGKERPGSLHVYQDYLKNNNNTPGILTKALDFSAEGTNDGTETMELWADAVVSGKVEPSNSTLQRILENQTVGQVGSVYGSAFRRLSLQADHSQLSTGDVAAILTSLATSRTIRSSADFLPVLELCAEFWPDLNYKLLDAAMEALWCKASPGDHSQFYVPFIEYFPTISESDSPKFRTFLLNLVVRSHRQLWSPSASLYAFRAFLHAGVATPDASTFEELAASAMVMKHSKLLSLRIYEDCELFGITPTPRMYELLIRANARGRNLTSLLYFLSRVPDPEQTLPTYLKSFLYHQFERTHDKRYKELMDTPLGLRAQYSEFPSYSDLKASNSRPRPGIISDYSFLQDLAYSKNYLAGWPFEELPPPKV</sequence>
<gene>
    <name evidence="1" type="ORF">SAPINGB_P006124</name>
</gene>
<reference evidence="1 2" key="1">
    <citation type="submission" date="2019-09" db="EMBL/GenBank/DDBJ databases">
        <authorList>
            <person name="Brejova B."/>
        </authorList>
    </citation>
    <scope>NUCLEOTIDE SEQUENCE [LARGE SCALE GENOMIC DNA]</scope>
</reference>
<protein>
    <submittedName>
        <fullName evidence="1">Uncharacterized protein</fullName>
    </submittedName>
</protein>
<dbReference type="RefSeq" id="XP_031856729.1">
    <property type="nucleotide sequence ID" value="XM_032000838.1"/>
</dbReference>
<evidence type="ECO:0000313" key="1">
    <source>
        <dbReference type="EMBL" id="VVT58274.1"/>
    </source>
</evidence>
<evidence type="ECO:0000313" key="2">
    <source>
        <dbReference type="Proteomes" id="UP000398389"/>
    </source>
</evidence>
<keyword evidence="2" id="KW-1185">Reference proteome</keyword>
<dbReference type="AlphaFoldDB" id="A0A5E8C3E7"/>
<dbReference type="Proteomes" id="UP000398389">
    <property type="component" value="Unassembled WGS sequence"/>
</dbReference>
<organism evidence="1 2">
    <name type="scientific">Magnusiomyces paraingens</name>
    <dbReference type="NCBI Taxonomy" id="2606893"/>
    <lineage>
        <taxon>Eukaryota</taxon>
        <taxon>Fungi</taxon>
        <taxon>Dikarya</taxon>
        <taxon>Ascomycota</taxon>
        <taxon>Saccharomycotina</taxon>
        <taxon>Dipodascomycetes</taxon>
        <taxon>Dipodascales</taxon>
        <taxon>Dipodascaceae</taxon>
        <taxon>Magnusiomyces</taxon>
    </lineage>
</organism>
<dbReference type="GeneID" id="43584938"/>
<name>A0A5E8C3E7_9ASCO</name>
<proteinExistence type="predicted"/>
<accession>A0A5E8C3E7</accession>